<sequence length="167" mass="18056">MILRLGGGCALRAAGVGRRPALYLPREGRTPRAGRGKAGGSRGRPDGSVRCAAAARRAPYSTPLDAVAVDSLLILLGRLTYWMTIGRHNPPLWIFRIHDPEPPATNVRLRPLPGQSPSGRSSPVARSRPDSELKAGLRSEPRLKEIDIENRTSIRIENGIAMGIQIS</sequence>
<protein>
    <submittedName>
        <fullName evidence="2">Uncharacterized protein</fullName>
    </submittedName>
</protein>
<proteinExistence type="predicted"/>
<accession>A0A4C1XFD9</accession>
<evidence type="ECO:0000313" key="2">
    <source>
        <dbReference type="EMBL" id="GBP60915.1"/>
    </source>
</evidence>
<keyword evidence="3" id="KW-1185">Reference proteome</keyword>
<gene>
    <name evidence="2" type="ORF">EVAR_48720_1</name>
</gene>
<feature type="compositionally biased region" description="Basic and acidic residues" evidence="1">
    <location>
        <begin position="127"/>
        <end position="138"/>
    </location>
</feature>
<dbReference type="AlphaFoldDB" id="A0A4C1XFD9"/>
<dbReference type="EMBL" id="BGZK01000799">
    <property type="protein sequence ID" value="GBP60915.1"/>
    <property type="molecule type" value="Genomic_DNA"/>
</dbReference>
<comment type="caution">
    <text evidence="2">The sequence shown here is derived from an EMBL/GenBank/DDBJ whole genome shotgun (WGS) entry which is preliminary data.</text>
</comment>
<feature type="region of interest" description="Disordered" evidence="1">
    <location>
        <begin position="23"/>
        <end position="48"/>
    </location>
</feature>
<evidence type="ECO:0000256" key="1">
    <source>
        <dbReference type="SAM" id="MobiDB-lite"/>
    </source>
</evidence>
<feature type="region of interest" description="Disordered" evidence="1">
    <location>
        <begin position="107"/>
        <end position="138"/>
    </location>
</feature>
<evidence type="ECO:0000313" key="3">
    <source>
        <dbReference type="Proteomes" id="UP000299102"/>
    </source>
</evidence>
<name>A0A4C1XFD9_EUMVA</name>
<organism evidence="2 3">
    <name type="scientific">Eumeta variegata</name>
    <name type="common">Bagworm moth</name>
    <name type="synonym">Eumeta japonica</name>
    <dbReference type="NCBI Taxonomy" id="151549"/>
    <lineage>
        <taxon>Eukaryota</taxon>
        <taxon>Metazoa</taxon>
        <taxon>Ecdysozoa</taxon>
        <taxon>Arthropoda</taxon>
        <taxon>Hexapoda</taxon>
        <taxon>Insecta</taxon>
        <taxon>Pterygota</taxon>
        <taxon>Neoptera</taxon>
        <taxon>Endopterygota</taxon>
        <taxon>Lepidoptera</taxon>
        <taxon>Glossata</taxon>
        <taxon>Ditrysia</taxon>
        <taxon>Tineoidea</taxon>
        <taxon>Psychidae</taxon>
        <taxon>Oiketicinae</taxon>
        <taxon>Eumeta</taxon>
    </lineage>
</organism>
<dbReference type="Proteomes" id="UP000299102">
    <property type="component" value="Unassembled WGS sequence"/>
</dbReference>
<reference evidence="2 3" key="1">
    <citation type="journal article" date="2019" name="Commun. Biol.">
        <title>The bagworm genome reveals a unique fibroin gene that provides high tensile strength.</title>
        <authorList>
            <person name="Kono N."/>
            <person name="Nakamura H."/>
            <person name="Ohtoshi R."/>
            <person name="Tomita M."/>
            <person name="Numata K."/>
            <person name="Arakawa K."/>
        </authorList>
    </citation>
    <scope>NUCLEOTIDE SEQUENCE [LARGE SCALE GENOMIC DNA]</scope>
</reference>